<dbReference type="EMBL" id="WEHX01000158">
    <property type="protein sequence ID" value="KAB7651835.1"/>
    <property type="molecule type" value="Genomic_DNA"/>
</dbReference>
<proteinExistence type="predicted"/>
<accession>A0A6I1EDK1</accession>
<evidence type="ECO:0000256" key="1">
    <source>
        <dbReference type="SAM" id="Phobius"/>
    </source>
</evidence>
<evidence type="ECO:0000313" key="2">
    <source>
        <dbReference type="EMBL" id="KAB7651835.1"/>
    </source>
</evidence>
<dbReference type="Proteomes" id="UP000430564">
    <property type="component" value="Unassembled WGS sequence"/>
</dbReference>
<keyword evidence="1" id="KW-0472">Membrane</keyword>
<comment type="caution">
    <text evidence="2">The sequence shown here is derived from an EMBL/GenBank/DDBJ whole genome shotgun (WGS) entry which is preliminary data.</text>
</comment>
<dbReference type="RefSeq" id="WP_152159218.1">
    <property type="nucleotide sequence ID" value="NZ_WEHX01000158.1"/>
</dbReference>
<reference evidence="2 3" key="1">
    <citation type="submission" date="2019-10" db="EMBL/GenBank/DDBJ databases">
        <title>Genome diversity of Sutterella seckii.</title>
        <authorList>
            <person name="Chaplin A.V."/>
            <person name="Sokolova S.R."/>
            <person name="Mosin K.A."/>
            <person name="Ivanova E.L."/>
            <person name="Kochetkova T.O."/>
            <person name="Goltsov A.Y."/>
            <person name="Trofimov D.Y."/>
            <person name="Efimov B.A."/>
        </authorList>
    </citation>
    <scope>NUCLEOTIDE SEQUENCE [LARGE SCALE GENOMIC DNA]</scope>
    <source>
        <strain evidence="2 3">ASD393</strain>
    </source>
</reference>
<sequence>MLFQGPGISGTLPEAVDVLVFFVFFVLLIIVVFDFLEVVEIIHAVEIVEIIHLDLVVVCPAWAISIG</sequence>
<protein>
    <submittedName>
        <fullName evidence="2">Uncharacterized protein</fullName>
    </submittedName>
</protein>
<dbReference type="AlphaFoldDB" id="A0A6I1EDK1"/>
<gene>
    <name evidence="2" type="ORF">GBM95_11460</name>
</gene>
<keyword evidence="1" id="KW-0812">Transmembrane</keyword>
<evidence type="ECO:0000313" key="3">
    <source>
        <dbReference type="Proteomes" id="UP000430564"/>
    </source>
</evidence>
<keyword evidence="1" id="KW-1133">Transmembrane helix</keyword>
<organism evidence="2 3">
    <name type="scientific">Sutterella seckii</name>
    <dbReference type="NCBI Taxonomy" id="1944635"/>
    <lineage>
        <taxon>Bacteria</taxon>
        <taxon>Pseudomonadati</taxon>
        <taxon>Pseudomonadota</taxon>
        <taxon>Betaproteobacteria</taxon>
        <taxon>Burkholderiales</taxon>
        <taxon>Sutterellaceae</taxon>
        <taxon>Sutterella</taxon>
    </lineage>
</organism>
<name>A0A6I1EDK1_9BURK</name>
<feature type="transmembrane region" description="Helical" evidence="1">
    <location>
        <begin position="18"/>
        <end position="36"/>
    </location>
</feature>